<dbReference type="GeneID" id="18874738"/>
<gene>
    <name evidence="1" type="ORF">SPAPADRAFT_63415</name>
</gene>
<evidence type="ECO:0000313" key="2">
    <source>
        <dbReference type="Proteomes" id="UP000000709"/>
    </source>
</evidence>
<evidence type="ECO:0000313" key="1">
    <source>
        <dbReference type="EMBL" id="EGW30578.1"/>
    </source>
</evidence>
<dbReference type="AlphaFoldDB" id="G3AUM2"/>
<dbReference type="OMA" id="LVCCNTQ"/>
<accession>G3AUM2</accession>
<proteinExistence type="predicted"/>
<dbReference type="EMBL" id="GL996505">
    <property type="protein sequence ID" value="EGW30578.1"/>
    <property type="molecule type" value="Genomic_DNA"/>
</dbReference>
<dbReference type="OrthoDB" id="7668193at2759"/>
<dbReference type="HOGENOM" id="CLU_045414_0_0_1"/>
<name>G3AUM2_SPAPN</name>
<dbReference type="SUPFAM" id="SSF50998">
    <property type="entry name" value="Quinoprotein alcohol dehydrogenase-like"/>
    <property type="match status" value="1"/>
</dbReference>
<reference evidence="1 2" key="1">
    <citation type="journal article" date="2011" name="Proc. Natl. Acad. Sci. U.S.A.">
        <title>Comparative genomics of xylose-fermenting fungi for enhanced biofuel production.</title>
        <authorList>
            <person name="Wohlbach D.J."/>
            <person name="Kuo A."/>
            <person name="Sato T.K."/>
            <person name="Potts K.M."/>
            <person name="Salamov A.A."/>
            <person name="LaButti K.M."/>
            <person name="Sun H."/>
            <person name="Clum A."/>
            <person name="Pangilinan J.L."/>
            <person name="Lindquist E.A."/>
            <person name="Lucas S."/>
            <person name="Lapidus A."/>
            <person name="Jin M."/>
            <person name="Gunawan C."/>
            <person name="Balan V."/>
            <person name="Dale B.E."/>
            <person name="Jeffries T.W."/>
            <person name="Zinkel R."/>
            <person name="Barry K.W."/>
            <person name="Grigoriev I.V."/>
            <person name="Gasch A.P."/>
        </authorList>
    </citation>
    <scope>NUCLEOTIDE SEQUENCE [LARGE SCALE GENOMIC DNA]</scope>
    <source>
        <strain evidence="2">NRRL Y-27907 / 11-Y1</strain>
    </source>
</reference>
<dbReference type="Proteomes" id="UP000000709">
    <property type="component" value="Unassembled WGS sequence"/>
</dbReference>
<keyword evidence="2" id="KW-1185">Reference proteome</keyword>
<dbReference type="RefSeq" id="XP_007377549.1">
    <property type="nucleotide sequence ID" value="XM_007377487.1"/>
</dbReference>
<sequence length="283" mass="31626">MPVNSLNFSNVVMLKNYLITPATTDANNFDVYQLDHKDSYEITRVITSFNGYKLVNNNGITDDYGGRNDLGIIMKMLVIDNILYVGYESGDLLALNIDFEPPIIITKANDAPSTGKLSAFLKQSKTVINRDPKITLVDHINIHAPNPIISLSHSNNHIIAGSTTNKLSLDHDILKLNNSGIQSILPTHKVLLIGYWNGIIEGYSDNQCVFTNKRQLPRVNILDSNKGNAKQENSLLVKLTFMVSRDKIESKAVSKYSIKQKFTDQELVFVGFEDGTIYVYIVS</sequence>
<organism evidence="2">
    <name type="scientific">Spathaspora passalidarum (strain NRRL Y-27907 / 11-Y1)</name>
    <dbReference type="NCBI Taxonomy" id="619300"/>
    <lineage>
        <taxon>Eukaryota</taxon>
        <taxon>Fungi</taxon>
        <taxon>Dikarya</taxon>
        <taxon>Ascomycota</taxon>
        <taxon>Saccharomycotina</taxon>
        <taxon>Pichiomycetes</taxon>
        <taxon>Debaryomycetaceae</taxon>
        <taxon>Spathaspora</taxon>
    </lineage>
</organism>
<protein>
    <submittedName>
        <fullName evidence="1">Uncharacterized protein</fullName>
    </submittedName>
</protein>
<dbReference type="KEGG" id="spaa:SPAPADRAFT_63415"/>
<dbReference type="InParanoid" id="G3AUM2"/>
<dbReference type="eggNOG" id="KOG0322">
    <property type="taxonomic scope" value="Eukaryota"/>
</dbReference>
<dbReference type="STRING" id="619300.G3AUM2"/>
<dbReference type="InterPro" id="IPR011047">
    <property type="entry name" value="Quinoprotein_ADH-like_sf"/>
</dbReference>